<keyword evidence="2" id="KW-1185">Reference proteome</keyword>
<name>A0A2A6B511_PRIPA</name>
<evidence type="ECO:0000313" key="1">
    <source>
        <dbReference type="EnsemblMetazoa" id="PPA44810.1"/>
    </source>
</evidence>
<accession>A0A2A6B511</accession>
<gene>
    <name evidence="1" type="primary">WBGene00283179</name>
</gene>
<dbReference type="EnsemblMetazoa" id="PPA44810.1">
    <property type="protein sequence ID" value="PPA44810.1"/>
    <property type="gene ID" value="WBGene00283179"/>
</dbReference>
<dbReference type="Proteomes" id="UP000005239">
    <property type="component" value="Unassembled WGS sequence"/>
</dbReference>
<sequence length="92" mass="10773">MVVSYCLDKLNDWTGNYQPSFPPLSFCLESRTSSSAMFNNKKDEEDVKWISAHDAPTWRQIDVYTHSLIVLREDICDRMELRRSSKRSVAKK</sequence>
<proteinExistence type="predicted"/>
<reference evidence="1" key="2">
    <citation type="submission" date="2022-06" db="UniProtKB">
        <authorList>
            <consortium name="EnsemblMetazoa"/>
        </authorList>
    </citation>
    <scope>IDENTIFICATION</scope>
    <source>
        <strain evidence="1">PS312</strain>
    </source>
</reference>
<protein>
    <submittedName>
        <fullName evidence="1">Uncharacterized protein</fullName>
    </submittedName>
</protein>
<dbReference type="AlphaFoldDB" id="A0A2A6B511"/>
<evidence type="ECO:0000313" key="2">
    <source>
        <dbReference type="Proteomes" id="UP000005239"/>
    </source>
</evidence>
<accession>A0A8R1Z309</accession>
<reference evidence="2" key="1">
    <citation type="journal article" date="2008" name="Nat. Genet.">
        <title>The Pristionchus pacificus genome provides a unique perspective on nematode lifestyle and parasitism.</title>
        <authorList>
            <person name="Dieterich C."/>
            <person name="Clifton S.W."/>
            <person name="Schuster L.N."/>
            <person name="Chinwalla A."/>
            <person name="Delehaunty K."/>
            <person name="Dinkelacker I."/>
            <person name="Fulton L."/>
            <person name="Fulton R."/>
            <person name="Godfrey J."/>
            <person name="Minx P."/>
            <person name="Mitreva M."/>
            <person name="Roeseler W."/>
            <person name="Tian H."/>
            <person name="Witte H."/>
            <person name="Yang S.P."/>
            <person name="Wilson R.K."/>
            <person name="Sommer R.J."/>
        </authorList>
    </citation>
    <scope>NUCLEOTIDE SEQUENCE [LARGE SCALE GENOMIC DNA]</scope>
    <source>
        <strain evidence="2">PS312</strain>
    </source>
</reference>
<organism evidence="1 2">
    <name type="scientific">Pristionchus pacificus</name>
    <name type="common">Parasitic nematode worm</name>
    <dbReference type="NCBI Taxonomy" id="54126"/>
    <lineage>
        <taxon>Eukaryota</taxon>
        <taxon>Metazoa</taxon>
        <taxon>Ecdysozoa</taxon>
        <taxon>Nematoda</taxon>
        <taxon>Chromadorea</taxon>
        <taxon>Rhabditida</taxon>
        <taxon>Rhabditina</taxon>
        <taxon>Diplogasteromorpha</taxon>
        <taxon>Diplogasteroidea</taxon>
        <taxon>Neodiplogasteridae</taxon>
        <taxon>Pristionchus</taxon>
    </lineage>
</organism>